<comment type="similarity">
    <text evidence="3">Belongs to the acetyltransferase family. RimJ subfamily.</text>
</comment>
<comment type="caution">
    <text evidence="5">The sequence shown here is derived from an EMBL/GenBank/DDBJ whole genome shotgun (WGS) entry which is preliminary data.</text>
</comment>
<dbReference type="RefSeq" id="WP_344501160.1">
    <property type="nucleotide sequence ID" value="NZ_BAAAQD010000002.1"/>
</dbReference>
<accession>A0ABN1ZSW0</accession>
<keyword evidence="2" id="KW-0012">Acyltransferase</keyword>
<dbReference type="EMBL" id="BAAAQD010000002">
    <property type="protein sequence ID" value="GAA1503871.1"/>
    <property type="molecule type" value="Genomic_DNA"/>
</dbReference>
<evidence type="ECO:0000256" key="2">
    <source>
        <dbReference type="ARBA" id="ARBA00023315"/>
    </source>
</evidence>
<keyword evidence="1" id="KW-0808">Transferase</keyword>
<dbReference type="SUPFAM" id="SSF55729">
    <property type="entry name" value="Acyl-CoA N-acyltransferases (Nat)"/>
    <property type="match status" value="1"/>
</dbReference>
<evidence type="ECO:0000256" key="3">
    <source>
        <dbReference type="ARBA" id="ARBA00038502"/>
    </source>
</evidence>
<evidence type="ECO:0000256" key="1">
    <source>
        <dbReference type="ARBA" id="ARBA00022679"/>
    </source>
</evidence>
<evidence type="ECO:0000313" key="5">
    <source>
        <dbReference type="EMBL" id="GAA1503871.1"/>
    </source>
</evidence>
<dbReference type="Proteomes" id="UP001501470">
    <property type="component" value="Unassembled WGS sequence"/>
</dbReference>
<proteinExistence type="inferred from homology"/>
<dbReference type="Pfam" id="PF13302">
    <property type="entry name" value="Acetyltransf_3"/>
    <property type="match status" value="1"/>
</dbReference>
<organism evidence="5 6">
    <name type="scientific">Dactylosporangium maewongense</name>
    <dbReference type="NCBI Taxonomy" id="634393"/>
    <lineage>
        <taxon>Bacteria</taxon>
        <taxon>Bacillati</taxon>
        <taxon>Actinomycetota</taxon>
        <taxon>Actinomycetes</taxon>
        <taxon>Micromonosporales</taxon>
        <taxon>Micromonosporaceae</taxon>
        <taxon>Dactylosporangium</taxon>
    </lineage>
</organism>
<keyword evidence="6" id="KW-1185">Reference proteome</keyword>
<name>A0ABN1ZSW0_9ACTN</name>
<dbReference type="InterPro" id="IPR016181">
    <property type="entry name" value="Acyl_CoA_acyltransferase"/>
</dbReference>
<sequence>MVDAVPLPAPVPLPGGATLRPLELADAAALLDVQERNREHLRRATPMQPDSFWTLDGQRDRLETQVGRNLAGEALGCAIVRDGRILGCVTLSGIVRGPFRSTSLGYWIDAAEQGKGLTSAAVAAACRLADEHLGLHRIEASTNVDNLASQRVLARNGFERIGAARDYLFLDGAWRDSLLFQRILNDRQPAAGSA</sequence>
<protein>
    <recommendedName>
        <fullName evidence="4">N-acetyltransferase domain-containing protein</fullName>
    </recommendedName>
</protein>
<dbReference type="Gene3D" id="3.40.630.30">
    <property type="match status" value="1"/>
</dbReference>
<dbReference type="PROSITE" id="PS51186">
    <property type="entry name" value="GNAT"/>
    <property type="match status" value="1"/>
</dbReference>
<gene>
    <name evidence="5" type="ORF">GCM10009827_016320</name>
</gene>
<evidence type="ECO:0000313" key="6">
    <source>
        <dbReference type="Proteomes" id="UP001501470"/>
    </source>
</evidence>
<dbReference type="PANTHER" id="PTHR43792">
    <property type="entry name" value="GNAT FAMILY, PUTATIVE (AFU_ORTHOLOGUE AFUA_3G00765)-RELATED-RELATED"/>
    <property type="match status" value="1"/>
</dbReference>
<feature type="domain" description="N-acetyltransferase" evidence="4">
    <location>
        <begin position="17"/>
        <end position="181"/>
    </location>
</feature>
<dbReference type="PANTHER" id="PTHR43792:SF8">
    <property type="entry name" value="[RIBOSOMAL PROTEIN US5]-ALANINE N-ACETYLTRANSFERASE"/>
    <property type="match status" value="1"/>
</dbReference>
<dbReference type="InterPro" id="IPR051531">
    <property type="entry name" value="N-acetyltransferase"/>
</dbReference>
<reference evidence="5 6" key="1">
    <citation type="journal article" date="2019" name="Int. J. Syst. Evol. Microbiol.">
        <title>The Global Catalogue of Microorganisms (GCM) 10K type strain sequencing project: providing services to taxonomists for standard genome sequencing and annotation.</title>
        <authorList>
            <consortium name="The Broad Institute Genomics Platform"/>
            <consortium name="The Broad Institute Genome Sequencing Center for Infectious Disease"/>
            <person name="Wu L."/>
            <person name="Ma J."/>
        </authorList>
    </citation>
    <scope>NUCLEOTIDE SEQUENCE [LARGE SCALE GENOMIC DNA]</scope>
    <source>
        <strain evidence="5 6">JCM 15933</strain>
    </source>
</reference>
<dbReference type="InterPro" id="IPR000182">
    <property type="entry name" value="GNAT_dom"/>
</dbReference>
<evidence type="ECO:0000259" key="4">
    <source>
        <dbReference type="PROSITE" id="PS51186"/>
    </source>
</evidence>